<dbReference type="AlphaFoldDB" id="A0AAD5H844"/>
<dbReference type="GO" id="GO:1905515">
    <property type="term" value="P:non-motile cilium assembly"/>
    <property type="evidence" value="ECO:0007669"/>
    <property type="project" value="TreeGrafter"/>
</dbReference>
<evidence type="ECO:0000313" key="4">
    <source>
        <dbReference type="Proteomes" id="UP001205105"/>
    </source>
</evidence>
<comment type="caution">
    <text evidence="3">The sequence shown here is derived from an EMBL/GenBank/DDBJ whole genome shotgun (WGS) entry which is preliminary data.</text>
</comment>
<dbReference type="GO" id="GO:0036064">
    <property type="term" value="C:ciliary basal body"/>
    <property type="evidence" value="ECO:0007669"/>
    <property type="project" value="TreeGrafter"/>
</dbReference>
<name>A0AAD5H844_9CHLO</name>
<feature type="region of interest" description="Disordered" evidence="2">
    <location>
        <begin position="1"/>
        <end position="86"/>
    </location>
</feature>
<dbReference type="PANTHER" id="PTHR44117:SF1">
    <property type="entry name" value="INTRAFLAGELLAR TRANSPORT PROTEIN 88 HOMOLOG"/>
    <property type="match status" value="1"/>
</dbReference>
<dbReference type="GO" id="GO:0005814">
    <property type="term" value="C:centriole"/>
    <property type="evidence" value="ECO:0007669"/>
    <property type="project" value="TreeGrafter"/>
</dbReference>
<keyword evidence="1" id="KW-0802">TPR repeat</keyword>
<feature type="compositionally biased region" description="Low complexity" evidence="2">
    <location>
        <begin position="16"/>
        <end position="27"/>
    </location>
</feature>
<dbReference type="PANTHER" id="PTHR44117">
    <property type="entry name" value="INTRAFLAGELLAR TRANSPORT PROTEIN 88 HOMOLOG"/>
    <property type="match status" value="1"/>
</dbReference>
<feature type="repeat" description="TPR" evidence="1">
    <location>
        <begin position="551"/>
        <end position="584"/>
    </location>
</feature>
<protein>
    <submittedName>
        <fullName evidence="3">Uncharacterized protein</fullName>
    </submittedName>
</protein>
<dbReference type="Gene3D" id="1.25.40.10">
    <property type="entry name" value="Tetratricopeptide repeat domain"/>
    <property type="match status" value="3"/>
</dbReference>
<accession>A0AAD5H844</accession>
<dbReference type="InterPro" id="IPR019734">
    <property type="entry name" value="TPR_rpt"/>
</dbReference>
<feature type="region of interest" description="Disordered" evidence="2">
    <location>
        <begin position="737"/>
        <end position="793"/>
    </location>
</feature>
<keyword evidence="4" id="KW-1185">Reference proteome</keyword>
<gene>
    <name evidence="3" type="ORF">COHA_002380</name>
</gene>
<organism evidence="3 4">
    <name type="scientific">Chlorella ohadii</name>
    <dbReference type="NCBI Taxonomy" id="2649997"/>
    <lineage>
        <taxon>Eukaryota</taxon>
        <taxon>Viridiplantae</taxon>
        <taxon>Chlorophyta</taxon>
        <taxon>core chlorophytes</taxon>
        <taxon>Trebouxiophyceae</taxon>
        <taxon>Chlorellales</taxon>
        <taxon>Chlorellaceae</taxon>
        <taxon>Chlorella clade</taxon>
        <taxon>Chlorella</taxon>
    </lineage>
</organism>
<evidence type="ECO:0000313" key="3">
    <source>
        <dbReference type="EMBL" id="KAI7844040.1"/>
    </source>
</evidence>
<proteinExistence type="predicted"/>
<dbReference type="GO" id="GO:0019894">
    <property type="term" value="F:kinesin binding"/>
    <property type="evidence" value="ECO:0007669"/>
    <property type="project" value="TreeGrafter"/>
</dbReference>
<sequence>MDSPPPRASTPLGRASSGSLTSYGSGLAPPRTSVLLAKCGRPGTGLGGGSPATARPMTSSKAAGYSSPARSGTGAHPASPTKAGALGTAPTREQCEALEERVHALLEVAAECMAAGDGPGAVDAAKDAARREQRLCAMLEAAGAGDQLSLDLKYAVSVALGAAYEANGQLTDALGVYSQVIKSRLFPHAGWLRLNMGAIHFSRQDYAAAAKQWRMALDLTPPAYRRMRLNTQEGPDHQTAFNLVMCAAAMGDAELMRQSFVKLLQVPPYADDSLEGESSEEDAGAPAEPDALHEALQTKQAEADGYILTAARTIAPQLHPSSWARGFEWCREQLAAAGYAALASEVQLARANEHLAQREYATAVGLLKEFEKADSKQRARAAVNLSTLHLLEGQLEAAGGYAQYCCEADPGSTAALVSAGNVHLARGEVEAALQVKQEVVYCGMGETYVYEDGWFASRDDPCAFVRHAHLLQERPAAVIAAPLQSSKYSGVNIEPSSHPCQPMQMYEDALQVEPGCLQAQCNAGLACRALGLHDRALALMQQLLHEAPGHAEAMWQAGDLCDQLGDTARAVEWFTRLLTKAPHDSGVLSRLGALHAKLGDEAEALACHTEAHAADRTNLDTLSWLGAHYVGGNGVRRQDYVGAIPYFEAAARVQPRESKWLLMVAGCLRRVGRLEEALLQYREVYRLAPTNMEALRYLAQLSQDFGLQEDAAKFGSEMARLERMQAAAIAAPAPASPVGRITAQRPPTSGGRAVPTLPPPTAASPTMQQQQQQRRMSGMFAGTGAMRPPTRGA</sequence>
<feature type="compositionally biased region" description="Low complexity" evidence="2">
    <location>
        <begin position="763"/>
        <end position="777"/>
    </location>
</feature>
<dbReference type="GO" id="GO:0097730">
    <property type="term" value="C:non-motile cilium"/>
    <property type="evidence" value="ECO:0007669"/>
    <property type="project" value="TreeGrafter"/>
</dbReference>
<dbReference type="GO" id="GO:0097546">
    <property type="term" value="C:ciliary base"/>
    <property type="evidence" value="ECO:0007669"/>
    <property type="project" value="TreeGrafter"/>
</dbReference>
<evidence type="ECO:0000256" key="2">
    <source>
        <dbReference type="SAM" id="MobiDB-lite"/>
    </source>
</evidence>
<dbReference type="EMBL" id="JADXDR010000034">
    <property type="protein sequence ID" value="KAI7844040.1"/>
    <property type="molecule type" value="Genomic_DNA"/>
</dbReference>
<dbReference type="SUPFAM" id="SSF48452">
    <property type="entry name" value="TPR-like"/>
    <property type="match status" value="3"/>
</dbReference>
<dbReference type="SMART" id="SM00028">
    <property type="entry name" value="TPR"/>
    <property type="match status" value="7"/>
</dbReference>
<dbReference type="PROSITE" id="PS50005">
    <property type="entry name" value="TPR"/>
    <property type="match status" value="1"/>
</dbReference>
<reference evidence="3" key="1">
    <citation type="submission" date="2020-11" db="EMBL/GenBank/DDBJ databases">
        <title>Chlorella ohadii genome sequencing and assembly.</title>
        <authorList>
            <person name="Murik O."/>
            <person name="Treves H."/>
            <person name="Kedem I."/>
            <person name="Shotland Y."/>
            <person name="Kaplan A."/>
        </authorList>
    </citation>
    <scope>NUCLEOTIDE SEQUENCE</scope>
    <source>
        <strain evidence="3">1</strain>
    </source>
</reference>
<dbReference type="GO" id="GO:0042073">
    <property type="term" value="P:intraciliary transport"/>
    <property type="evidence" value="ECO:0007669"/>
    <property type="project" value="TreeGrafter"/>
</dbReference>
<dbReference type="Proteomes" id="UP001205105">
    <property type="component" value="Unassembled WGS sequence"/>
</dbReference>
<dbReference type="InterPro" id="IPR011990">
    <property type="entry name" value="TPR-like_helical_dom_sf"/>
</dbReference>
<evidence type="ECO:0000256" key="1">
    <source>
        <dbReference type="PROSITE-ProRule" id="PRU00339"/>
    </source>
</evidence>
<dbReference type="Pfam" id="PF13432">
    <property type="entry name" value="TPR_16"/>
    <property type="match status" value="4"/>
</dbReference>